<dbReference type="SUPFAM" id="SSF75005">
    <property type="entry name" value="Arabinanase/levansucrase/invertase"/>
    <property type="match status" value="1"/>
</dbReference>
<dbReference type="Gene3D" id="2.115.10.20">
    <property type="entry name" value="Glycosyl hydrolase domain, family 43"/>
    <property type="match status" value="1"/>
</dbReference>
<dbReference type="InterPro" id="IPR006710">
    <property type="entry name" value="Glyco_hydro_43"/>
</dbReference>
<evidence type="ECO:0000256" key="1">
    <source>
        <dbReference type="ARBA" id="ARBA00009865"/>
    </source>
</evidence>
<name>A0ABU1N562_9CAUL</name>
<feature type="signal peptide" evidence="5">
    <location>
        <begin position="1"/>
        <end position="30"/>
    </location>
</feature>
<comment type="similarity">
    <text evidence="1 4">Belongs to the glycosyl hydrolase 43 family.</text>
</comment>
<organism evidence="6 7">
    <name type="scientific">Caulobacter rhizosphaerae</name>
    <dbReference type="NCBI Taxonomy" id="2010972"/>
    <lineage>
        <taxon>Bacteria</taxon>
        <taxon>Pseudomonadati</taxon>
        <taxon>Pseudomonadota</taxon>
        <taxon>Alphaproteobacteria</taxon>
        <taxon>Caulobacterales</taxon>
        <taxon>Caulobacteraceae</taxon>
        <taxon>Caulobacter</taxon>
    </lineage>
</organism>
<feature type="chain" id="PRO_5046510467" evidence="5">
    <location>
        <begin position="31"/>
        <end position="362"/>
    </location>
</feature>
<keyword evidence="3 4" id="KW-0326">Glycosidase</keyword>
<dbReference type="CDD" id="cd08981">
    <property type="entry name" value="GH43_Bt1873-like"/>
    <property type="match status" value="1"/>
</dbReference>
<dbReference type="InterPro" id="IPR023296">
    <property type="entry name" value="Glyco_hydro_beta-prop_sf"/>
</dbReference>
<gene>
    <name evidence="6" type="ORF">J2800_004341</name>
</gene>
<reference evidence="6 7" key="1">
    <citation type="submission" date="2023-07" db="EMBL/GenBank/DDBJ databases">
        <title>Sorghum-associated microbial communities from plants grown in Nebraska, USA.</title>
        <authorList>
            <person name="Schachtman D."/>
        </authorList>
    </citation>
    <scope>NUCLEOTIDE SEQUENCE [LARGE SCALE GENOMIC DNA]</scope>
    <source>
        <strain evidence="6 7">DS2154</strain>
    </source>
</reference>
<evidence type="ECO:0000313" key="7">
    <source>
        <dbReference type="Proteomes" id="UP001262754"/>
    </source>
</evidence>
<comment type="caution">
    <text evidence="6">The sequence shown here is derived from an EMBL/GenBank/DDBJ whole genome shotgun (WGS) entry which is preliminary data.</text>
</comment>
<evidence type="ECO:0000256" key="5">
    <source>
        <dbReference type="SAM" id="SignalP"/>
    </source>
</evidence>
<keyword evidence="5" id="KW-0732">Signal</keyword>
<sequence>MVTPRIFVARLAVACSLAIVTFAAAPVISAAESPAPVTPIPARPASLTLPDMPLHDPWIVADAEAGLYRLYTSNIAAVSGTPGLGTMMYASRDLKTWSPPVAVFVAPTKAWFKGGAWAPEVHPWRGRWWLFATFHDEAAALPPIGQRKPYRRGTVVAMADRPEGPFKLVRDGEPVAPKALMTLDGTLYVDPAGKPWFVYAHEWLQTADGTMEAVPVTDDLAAKGPPRVLFKASDAPWAKGDRRPSGDTVFVTDGPELFRTRTGVLLMLWSSYDANGYVQSQARSKSGTLAGPWEQLPPLVRHDSGHGMLFRRFDGQLMMIVHRPFKRARGKLYEMRDAGDRLEIIRQRIDLDGDPVERMAGP</sequence>
<dbReference type="Proteomes" id="UP001262754">
    <property type="component" value="Unassembled WGS sequence"/>
</dbReference>
<accession>A0ABU1N562</accession>
<dbReference type="InterPro" id="IPR051795">
    <property type="entry name" value="Glycosyl_Hydrlase_43"/>
</dbReference>
<keyword evidence="7" id="KW-1185">Reference proteome</keyword>
<dbReference type="RefSeq" id="WP_310034482.1">
    <property type="nucleotide sequence ID" value="NZ_JAVDRL010000013.1"/>
</dbReference>
<proteinExistence type="inferred from homology"/>
<evidence type="ECO:0000256" key="2">
    <source>
        <dbReference type="ARBA" id="ARBA00022801"/>
    </source>
</evidence>
<evidence type="ECO:0000256" key="4">
    <source>
        <dbReference type="RuleBase" id="RU361187"/>
    </source>
</evidence>
<dbReference type="PANTHER" id="PTHR42812:SF12">
    <property type="entry name" value="BETA-XYLOSIDASE-RELATED"/>
    <property type="match status" value="1"/>
</dbReference>
<evidence type="ECO:0000313" key="6">
    <source>
        <dbReference type="EMBL" id="MDR6533575.1"/>
    </source>
</evidence>
<dbReference type="Pfam" id="PF04616">
    <property type="entry name" value="Glyco_hydro_43"/>
    <property type="match status" value="1"/>
</dbReference>
<dbReference type="EMBL" id="JAVDRL010000013">
    <property type="protein sequence ID" value="MDR6533575.1"/>
    <property type="molecule type" value="Genomic_DNA"/>
</dbReference>
<protein>
    <submittedName>
        <fullName evidence="6">Beta-xylosidase</fullName>
    </submittedName>
</protein>
<evidence type="ECO:0000256" key="3">
    <source>
        <dbReference type="ARBA" id="ARBA00023295"/>
    </source>
</evidence>
<keyword evidence="2 4" id="KW-0378">Hydrolase</keyword>
<dbReference type="PANTHER" id="PTHR42812">
    <property type="entry name" value="BETA-XYLOSIDASE"/>
    <property type="match status" value="1"/>
</dbReference>